<protein>
    <submittedName>
        <fullName evidence="2">Uncharacterized protein</fullName>
    </submittedName>
</protein>
<keyword evidence="3" id="KW-1185">Reference proteome</keyword>
<sequence length="85" mass="9457">MSGADKSSLGSIRPGDTQTTRIYPEDASDNEVVLFIHRYPTSTENNSWSGQRHYPPGTAFRTHIQIDQNGKVIAEKSCKLPCSFD</sequence>
<evidence type="ECO:0000313" key="3">
    <source>
        <dbReference type="Proteomes" id="UP000248090"/>
    </source>
</evidence>
<proteinExistence type="predicted"/>
<evidence type="ECO:0000313" key="2">
    <source>
        <dbReference type="EMBL" id="PXF29554.1"/>
    </source>
</evidence>
<organism evidence="2 3">
    <name type="scientific">Pokkaliibacter plantistimulans</name>
    <dbReference type="NCBI Taxonomy" id="1635171"/>
    <lineage>
        <taxon>Bacteria</taxon>
        <taxon>Pseudomonadati</taxon>
        <taxon>Pseudomonadota</taxon>
        <taxon>Gammaproteobacteria</taxon>
        <taxon>Oceanospirillales</taxon>
        <taxon>Balneatrichaceae</taxon>
        <taxon>Pokkaliibacter</taxon>
    </lineage>
</organism>
<dbReference type="Proteomes" id="UP000248090">
    <property type="component" value="Unassembled WGS sequence"/>
</dbReference>
<comment type="caution">
    <text evidence="2">The sequence shown here is derived from an EMBL/GenBank/DDBJ whole genome shotgun (WGS) entry which is preliminary data.</text>
</comment>
<reference evidence="2 3" key="1">
    <citation type="submission" date="2015-03" db="EMBL/GenBank/DDBJ databases">
        <authorList>
            <person name="Krishnan R."/>
            <person name="Midha S."/>
            <person name="Patil P.B."/>
            <person name="Rameshkumar N."/>
        </authorList>
    </citation>
    <scope>NUCLEOTIDE SEQUENCE [LARGE SCALE GENOMIC DNA]</scope>
    <source>
        <strain evidence="2 3">L1E11</strain>
    </source>
</reference>
<dbReference type="EMBL" id="LAPT01000108">
    <property type="protein sequence ID" value="PXF29554.1"/>
    <property type="molecule type" value="Genomic_DNA"/>
</dbReference>
<name>A0ABX5LSE2_9GAMM</name>
<accession>A0ABX5LSE2</accession>
<feature type="region of interest" description="Disordered" evidence="1">
    <location>
        <begin position="1"/>
        <end position="26"/>
    </location>
</feature>
<gene>
    <name evidence="2" type="ORF">WH50_20135</name>
</gene>
<evidence type="ECO:0000256" key="1">
    <source>
        <dbReference type="SAM" id="MobiDB-lite"/>
    </source>
</evidence>